<dbReference type="SUPFAM" id="SSF54928">
    <property type="entry name" value="RNA-binding domain, RBD"/>
    <property type="match status" value="1"/>
</dbReference>
<feature type="compositionally biased region" description="Low complexity" evidence="1">
    <location>
        <begin position="166"/>
        <end position="183"/>
    </location>
</feature>
<comment type="caution">
    <text evidence="3">The sequence shown here is derived from an EMBL/GenBank/DDBJ whole genome shotgun (WGS) entry which is preliminary data.</text>
</comment>
<sequence>MLRNLPIGYTQEALVDELRDAGFDGTYDFLHVPTYLGAPHGTAHAFINFVQPAFAWKFKACFEGRQLGAPGATGVASVVPATLQGYEANLEHHTRRGAPAHAGLAPTGPLLLRQAPSAAAAAAATRRQRKQPRALPAAPPQPPAHPAATPVEDCRRDCARGAAERCAAAPAARSGRDPPQAAGRPRRASDAAASEAAAPGAADEPQPSPRAWSAGGPVPSAAPAARSGGAHGHPPRRGAGRRRGQQQGAKRSVPAGRRSCHACGCHAEPDFRFCLYCGAALGPPA</sequence>
<feature type="region of interest" description="Disordered" evidence="1">
    <location>
        <begin position="115"/>
        <end position="151"/>
    </location>
</feature>
<dbReference type="InterPro" id="IPR007201">
    <property type="entry name" value="Mei2-like_Rrm_C"/>
</dbReference>
<dbReference type="InterPro" id="IPR035979">
    <property type="entry name" value="RBD_domain_sf"/>
</dbReference>
<feature type="compositionally biased region" description="Low complexity" evidence="1">
    <location>
        <begin position="115"/>
        <end position="125"/>
    </location>
</feature>
<gene>
    <name evidence="3" type="ORF">PCOR1329_LOCUS9908</name>
</gene>
<name>A0ABN9QCK5_9DINO</name>
<dbReference type="Proteomes" id="UP001189429">
    <property type="component" value="Unassembled WGS sequence"/>
</dbReference>
<dbReference type="EMBL" id="CAUYUJ010002781">
    <property type="protein sequence ID" value="CAK0802364.1"/>
    <property type="molecule type" value="Genomic_DNA"/>
</dbReference>
<feature type="region of interest" description="Disordered" evidence="1">
    <location>
        <begin position="166"/>
        <end position="259"/>
    </location>
</feature>
<protein>
    <recommendedName>
        <fullName evidence="2">Mei2-like C-terminal RNA recognition motif domain-containing protein</fullName>
    </recommendedName>
</protein>
<organism evidence="3 4">
    <name type="scientific">Prorocentrum cordatum</name>
    <dbReference type="NCBI Taxonomy" id="2364126"/>
    <lineage>
        <taxon>Eukaryota</taxon>
        <taxon>Sar</taxon>
        <taxon>Alveolata</taxon>
        <taxon>Dinophyceae</taxon>
        <taxon>Prorocentrales</taxon>
        <taxon>Prorocentraceae</taxon>
        <taxon>Prorocentrum</taxon>
    </lineage>
</organism>
<accession>A0ABN9QCK5</accession>
<evidence type="ECO:0000259" key="2">
    <source>
        <dbReference type="Pfam" id="PF04059"/>
    </source>
</evidence>
<evidence type="ECO:0000313" key="3">
    <source>
        <dbReference type="EMBL" id="CAK0802364.1"/>
    </source>
</evidence>
<feature type="compositionally biased region" description="Basic residues" evidence="1">
    <location>
        <begin position="233"/>
        <end position="244"/>
    </location>
</feature>
<reference evidence="3" key="1">
    <citation type="submission" date="2023-10" db="EMBL/GenBank/DDBJ databases">
        <authorList>
            <person name="Chen Y."/>
            <person name="Shah S."/>
            <person name="Dougan E. K."/>
            <person name="Thang M."/>
            <person name="Chan C."/>
        </authorList>
    </citation>
    <scope>NUCLEOTIDE SEQUENCE [LARGE SCALE GENOMIC DNA]</scope>
</reference>
<evidence type="ECO:0000256" key="1">
    <source>
        <dbReference type="SAM" id="MobiDB-lite"/>
    </source>
</evidence>
<dbReference type="Pfam" id="PF04059">
    <property type="entry name" value="RRM_2"/>
    <property type="match status" value="1"/>
</dbReference>
<evidence type="ECO:0000313" key="4">
    <source>
        <dbReference type="Proteomes" id="UP001189429"/>
    </source>
</evidence>
<feature type="compositionally biased region" description="Low complexity" evidence="1">
    <location>
        <begin position="190"/>
        <end position="204"/>
    </location>
</feature>
<feature type="domain" description="Mei2-like C-terminal RNA recognition motif" evidence="2">
    <location>
        <begin position="1"/>
        <end position="92"/>
    </location>
</feature>
<keyword evidence="4" id="KW-1185">Reference proteome</keyword>
<proteinExistence type="predicted"/>
<feature type="compositionally biased region" description="Low complexity" evidence="1">
    <location>
        <begin position="211"/>
        <end position="228"/>
    </location>
</feature>